<dbReference type="Proteomes" id="UP000298050">
    <property type="component" value="Unassembled WGS sequence"/>
</dbReference>
<dbReference type="GO" id="GO:0016740">
    <property type="term" value="F:transferase activity"/>
    <property type="evidence" value="ECO:0007669"/>
    <property type="project" value="UniProtKB-KW"/>
</dbReference>
<organism evidence="1 2">
    <name type="scientific">Mangrovimicrobium sediminis</name>
    <dbReference type="NCBI Taxonomy" id="2562682"/>
    <lineage>
        <taxon>Bacteria</taxon>
        <taxon>Pseudomonadati</taxon>
        <taxon>Pseudomonadota</taxon>
        <taxon>Gammaproteobacteria</taxon>
        <taxon>Cellvibrionales</taxon>
        <taxon>Halieaceae</taxon>
        <taxon>Mangrovimicrobium</taxon>
    </lineage>
</organism>
<name>A0A4Z0M104_9GAMM</name>
<gene>
    <name evidence="1" type="ORF">E4634_11860</name>
</gene>
<dbReference type="PANTHER" id="PTHR12526">
    <property type="entry name" value="GLYCOSYLTRANSFERASE"/>
    <property type="match status" value="1"/>
</dbReference>
<protein>
    <submittedName>
        <fullName evidence="1">Glycosyltransferase</fullName>
    </submittedName>
</protein>
<reference evidence="1 2" key="1">
    <citation type="submission" date="2019-04" db="EMBL/GenBank/DDBJ databases">
        <title>Taxonomy of novel Haliea sp. from mangrove soil of West Coast of India.</title>
        <authorList>
            <person name="Verma A."/>
            <person name="Kumar P."/>
            <person name="Krishnamurthi S."/>
        </authorList>
    </citation>
    <scope>NUCLEOTIDE SEQUENCE [LARGE SCALE GENOMIC DNA]</scope>
    <source>
        <strain evidence="1 2">SAOS-164</strain>
    </source>
</reference>
<dbReference type="CDD" id="cd03801">
    <property type="entry name" value="GT4_PimA-like"/>
    <property type="match status" value="1"/>
</dbReference>
<evidence type="ECO:0000313" key="1">
    <source>
        <dbReference type="EMBL" id="TGD72975.1"/>
    </source>
</evidence>
<dbReference type="OrthoDB" id="433681at2"/>
<keyword evidence="2" id="KW-1185">Reference proteome</keyword>
<accession>A0A4Z0M104</accession>
<proteinExistence type="predicted"/>
<dbReference type="EMBL" id="SRLE01000008">
    <property type="protein sequence ID" value="TGD72975.1"/>
    <property type="molecule type" value="Genomic_DNA"/>
</dbReference>
<dbReference type="Pfam" id="PF13692">
    <property type="entry name" value="Glyco_trans_1_4"/>
    <property type="match status" value="1"/>
</dbReference>
<dbReference type="Gene3D" id="3.40.50.2000">
    <property type="entry name" value="Glycogen Phosphorylase B"/>
    <property type="match status" value="2"/>
</dbReference>
<comment type="caution">
    <text evidence="1">The sequence shown here is derived from an EMBL/GenBank/DDBJ whole genome shotgun (WGS) entry which is preliminary data.</text>
</comment>
<keyword evidence="1" id="KW-0808">Transferase</keyword>
<sequence>MAGEQVSAAKPQLRIGMISQHDVLDPNAMSGTPNKAYQALCAAGYAVTPIFPQPRPHTLPFRAMRRLREYRDRLLPPSPRREYEAKFRAAREAAAQVAVELGKHDVDALLGVCAGEIIAFLPTDLPMVFASDATAATILESYAMYATRSDGLKRAKHEIEQLSLDRASHFAAAAEYVAASAIADYHQSPEKVCCIEFGSNVVNAGEPISIRAPDPGNFQLVLVAADPVRKRLDFCVEVVEALHQRGWNTTLTFIGGESPIARESPHVNWLGRLQLSDPRDQARHREALQACDWMILPSRAEAFGIAPCEAAQFARPSIVSDVGGLPTVVRHGETGIVMPAEASAQDYAEALIAASSDAARYTALCENARERAENVLNWDAWARRVGALVERCVAQREAADRA</sequence>
<dbReference type="AlphaFoldDB" id="A0A4Z0M104"/>
<evidence type="ECO:0000313" key="2">
    <source>
        <dbReference type="Proteomes" id="UP000298050"/>
    </source>
</evidence>
<dbReference type="SUPFAM" id="SSF53756">
    <property type="entry name" value="UDP-Glycosyltransferase/glycogen phosphorylase"/>
    <property type="match status" value="1"/>
</dbReference>